<evidence type="ECO:0000256" key="2">
    <source>
        <dbReference type="ARBA" id="ARBA00006432"/>
    </source>
</evidence>
<dbReference type="Pfam" id="PF07993">
    <property type="entry name" value="NAD_binding_4"/>
    <property type="match status" value="1"/>
</dbReference>
<dbReference type="InterPro" id="IPR000873">
    <property type="entry name" value="AMP-dep_synth/lig_dom"/>
</dbReference>
<dbReference type="RefSeq" id="WP_010074722.1">
    <property type="nucleotide sequence ID" value="NC_014393.1"/>
</dbReference>
<dbReference type="GO" id="GO:0043041">
    <property type="term" value="P:amino acid activation for nonribosomal peptide biosynthetic process"/>
    <property type="evidence" value="ECO:0007669"/>
    <property type="project" value="TreeGrafter"/>
</dbReference>
<comment type="cofactor">
    <cofactor evidence="1">
        <name>pantetheine 4'-phosphate</name>
        <dbReference type="ChEBI" id="CHEBI:47942"/>
    </cofactor>
</comment>
<dbReference type="KEGG" id="ccb:Clocel_0726"/>
<dbReference type="Pfam" id="PF00668">
    <property type="entry name" value="Condensation"/>
    <property type="match status" value="1"/>
</dbReference>
<dbReference type="Gene3D" id="3.30.559.10">
    <property type="entry name" value="Chloramphenicol acetyltransferase-like domain"/>
    <property type="match status" value="1"/>
</dbReference>
<keyword evidence="9" id="KW-1185">Reference proteome</keyword>
<reference evidence="8 9" key="1">
    <citation type="submission" date="2010-08" db="EMBL/GenBank/DDBJ databases">
        <title>Complete sequence of Clostridium cellulovorans 743B.</title>
        <authorList>
            <consortium name="US DOE Joint Genome Institute"/>
            <person name="Lucas S."/>
            <person name="Copeland A."/>
            <person name="Lapidus A."/>
            <person name="Cheng J.-F."/>
            <person name="Bruce D."/>
            <person name="Goodwin L."/>
            <person name="Pitluck S."/>
            <person name="Chertkov O."/>
            <person name="Detter J.C."/>
            <person name="Han C."/>
            <person name="Tapia R."/>
            <person name="Land M."/>
            <person name="Hauser L."/>
            <person name="Chang Y.-J."/>
            <person name="Jeffries C."/>
            <person name="Kyrpides N."/>
            <person name="Ivanova N."/>
            <person name="Mikhailova N."/>
            <person name="Hemme C.L."/>
            <person name="Woyke T."/>
        </authorList>
    </citation>
    <scope>NUCLEOTIDE SEQUENCE [LARGE SCALE GENOMIC DNA]</scope>
    <source>
        <strain evidence="9">ATCC 35296 / DSM 3052 / OCM 3 / 743B</strain>
    </source>
</reference>
<dbReference type="InterPro" id="IPR009081">
    <property type="entry name" value="PP-bd_ACP"/>
</dbReference>
<keyword evidence="5" id="KW-0436">Ligase</keyword>
<sequence>MECDFNKDESIKKRIELKAILEMKKKKLSYNFIERVPRKENNNYFVLSYEQNRLWVLQKFNPNSIMYNLYFGFRIYGTLDIDLFQEALNIIGYENESLRTRFQYINGEIMQVIEPAFKGQVNIINLSNVDDDLLEEKVREVAQRETDKPFDLEQGPLIRFSLIEISPEEKIFITVIHHIIFDGWSTGVFYRQLTEKYNQLYLGRRCSRETNKVQYGDYAEWQKKLYSQKRIEKQFNYWMNRLKNIDQDVEFPTDKKRPKVVTGNGDVIPFELSSSNVEKLKKYAAENNCTVSVVLLSVYKCLIYKYTMKSDITVGTAVANRKINGTEDIIGFFVNTVVLVTELDGNMKFTEVLERVRNTTLEAYDNQDIPFEQLVEKLSPIRDASRNPFFQLVFNYINTPRLKFELQNLRVEDYQLGSRKSLFDVSLQIEENEDRIFGFFGYNSDLFFSETIKKICNQFQLLLSEVLKDKNITINEISILSQQERNLILNEFNNTYVKYPNQKTVVELFEEQVEKAPNNIAVVYMEKKLTYKELNQKANALAVKLRQLGVKPNEFVAILAKRSLEMVIGILGILKSGGAYVPIDIEYPEDRISYMLNDSKPKVIVSYEAEIKSEGIPVINLKDNKVFQGEDRNPKSVNIPSDLVYVIYTSGTTGKPKGVMIENIGVVNFREYFIRNHRITEKDRILQFSSFAFDAMVAELTASLLTGASLYIISREEQKDTKLFERFVENNEITMAILPPQYLGQVKLKGIKNLISAGSETNTQIVKANSKYSRYFNAYGPTEVTVCATYWCNKDEGKIPEKIPIGKPIENKKIYIMNEMSLCGIGIPGELCIAGVGLARGYLNNLELTAEKFINNPYGEGRIYRTGDLARWLPDGNIEYLGRIDEQVKIRGFRIELGEIENVLRKVEYIKDVVVASREDFSGEKAIFAYIVSDIQVNFNKVRERIRKELPEYMIPGYFMQIDEIPLTPNGKINKKALPTQIDRVCIDYVAPTNEMEEKLAKIWSEVLGVEKIGIHDNFFELGGDSIKAIKVISKLVLDYKINANDIFEKQTIAELSKKLSKDSMIDKILALASSKNEIASCSDLETNNLNNDIQESIREEVKNNIEYYYKKNEIYKDININTTKGYEKILLCGATGYLGIYVLRDLLESTFSKIILIIRGNDINDSIEKLTRKFEFYFDKELYFKYKERISVLNGDISEKNLGLSNEVYNRISVEVQCIINCAANVKHYGKYDELYSVNVAGTKNLLEFSSNKIIKDYNHISTTSVGYGKVENQKEVHFTEYDFDIGQQNDNYYIQTKQIAEKLVLEARLKGVKCNILRVGNLVFNSENGKFQENIEDNTFYKLIKSYIKLSAFPIGEDMKLEFSFVNYVSKAIVLLFNRQELVNETYHIFNDNSVNISEFGKFVEKFIVNLKLIEDKEFLKYLLEKYSENPNNEYTINLLFNYSERLNNNFIKFVLKSDKTNFILDRLGFQWPILTEEHVEKMIHHCLKVNFLE</sequence>
<evidence type="ECO:0000256" key="1">
    <source>
        <dbReference type="ARBA" id="ARBA00001957"/>
    </source>
</evidence>
<protein>
    <submittedName>
        <fullName evidence="8">Amino acid adenylation domain protein</fullName>
    </submittedName>
</protein>
<name>D9SRY0_CLOC7</name>
<dbReference type="Gene3D" id="3.40.50.720">
    <property type="entry name" value="NAD(P)-binding Rossmann-like Domain"/>
    <property type="match status" value="1"/>
</dbReference>
<dbReference type="EMBL" id="CP002160">
    <property type="protein sequence ID" value="ADL50497.1"/>
    <property type="molecule type" value="Genomic_DNA"/>
</dbReference>
<dbReference type="NCBIfam" id="TIGR01733">
    <property type="entry name" value="AA-adenyl-dom"/>
    <property type="match status" value="1"/>
</dbReference>
<dbReference type="FunFam" id="3.30.300.30:FF:000010">
    <property type="entry name" value="Enterobactin synthetase component F"/>
    <property type="match status" value="1"/>
</dbReference>
<dbReference type="SUPFAM" id="SSF52777">
    <property type="entry name" value="CoA-dependent acyltransferases"/>
    <property type="match status" value="2"/>
</dbReference>
<evidence type="ECO:0000256" key="4">
    <source>
        <dbReference type="ARBA" id="ARBA00022553"/>
    </source>
</evidence>
<organism evidence="8 9">
    <name type="scientific">Clostridium cellulovorans (strain ATCC 35296 / DSM 3052 / OCM 3 / 743B)</name>
    <dbReference type="NCBI Taxonomy" id="573061"/>
    <lineage>
        <taxon>Bacteria</taxon>
        <taxon>Bacillati</taxon>
        <taxon>Bacillota</taxon>
        <taxon>Clostridia</taxon>
        <taxon>Eubacteriales</taxon>
        <taxon>Clostridiaceae</taxon>
        <taxon>Clostridium</taxon>
    </lineage>
</organism>
<dbReference type="STRING" id="573061.Clocel_0726"/>
<dbReference type="PRINTS" id="PR00154">
    <property type="entry name" value="AMPBINDING"/>
</dbReference>
<dbReference type="PANTHER" id="PTHR45527">
    <property type="entry name" value="NONRIBOSOMAL PEPTIDE SYNTHETASE"/>
    <property type="match status" value="1"/>
</dbReference>
<evidence type="ECO:0000256" key="3">
    <source>
        <dbReference type="ARBA" id="ARBA00022450"/>
    </source>
</evidence>
<dbReference type="Gene3D" id="3.40.50.980">
    <property type="match status" value="2"/>
</dbReference>
<dbReference type="InterPro" id="IPR020845">
    <property type="entry name" value="AMP-binding_CS"/>
</dbReference>
<dbReference type="Gene3D" id="2.30.38.10">
    <property type="entry name" value="Luciferase, Domain 3"/>
    <property type="match status" value="1"/>
</dbReference>
<evidence type="ECO:0000313" key="9">
    <source>
        <dbReference type="Proteomes" id="UP000002730"/>
    </source>
</evidence>
<dbReference type="Pfam" id="PF00550">
    <property type="entry name" value="PP-binding"/>
    <property type="match status" value="1"/>
</dbReference>
<dbReference type="Pfam" id="PF00501">
    <property type="entry name" value="AMP-binding"/>
    <property type="match status" value="1"/>
</dbReference>
<dbReference type="InterPro" id="IPR006162">
    <property type="entry name" value="Ppantetheine_attach_site"/>
</dbReference>
<dbReference type="GO" id="GO:0016874">
    <property type="term" value="F:ligase activity"/>
    <property type="evidence" value="ECO:0007669"/>
    <property type="project" value="UniProtKB-KW"/>
</dbReference>
<dbReference type="Proteomes" id="UP000002730">
    <property type="component" value="Chromosome"/>
</dbReference>
<evidence type="ECO:0000256" key="5">
    <source>
        <dbReference type="ARBA" id="ARBA00022598"/>
    </source>
</evidence>
<gene>
    <name evidence="8" type="ordered locus">Clocel_0726</name>
</gene>
<dbReference type="GO" id="GO:0008610">
    <property type="term" value="P:lipid biosynthetic process"/>
    <property type="evidence" value="ECO:0007669"/>
    <property type="project" value="UniProtKB-ARBA"/>
</dbReference>
<dbReference type="Gene3D" id="1.10.1200.10">
    <property type="entry name" value="ACP-like"/>
    <property type="match status" value="1"/>
</dbReference>
<dbReference type="FunFam" id="3.40.50.980:FF:000001">
    <property type="entry name" value="Non-ribosomal peptide synthetase"/>
    <property type="match status" value="1"/>
</dbReference>
<dbReference type="OrthoDB" id="51171at2"/>
<dbReference type="SUPFAM" id="SSF47336">
    <property type="entry name" value="ACP-like"/>
    <property type="match status" value="1"/>
</dbReference>
<dbReference type="Pfam" id="PF13193">
    <property type="entry name" value="AMP-binding_C"/>
    <property type="match status" value="1"/>
</dbReference>
<feature type="domain" description="Carrier" evidence="7">
    <location>
        <begin position="991"/>
        <end position="1064"/>
    </location>
</feature>
<evidence type="ECO:0000313" key="8">
    <source>
        <dbReference type="EMBL" id="ADL50497.1"/>
    </source>
</evidence>
<dbReference type="InterPro" id="IPR036291">
    <property type="entry name" value="NAD(P)-bd_dom_sf"/>
</dbReference>
<accession>D9SRY0</accession>
<dbReference type="CDD" id="cd19531">
    <property type="entry name" value="LCL_NRPS-like"/>
    <property type="match status" value="1"/>
</dbReference>
<dbReference type="PROSITE" id="PS00455">
    <property type="entry name" value="AMP_BINDING"/>
    <property type="match status" value="1"/>
</dbReference>
<dbReference type="GO" id="GO:0005829">
    <property type="term" value="C:cytosol"/>
    <property type="evidence" value="ECO:0007669"/>
    <property type="project" value="TreeGrafter"/>
</dbReference>
<dbReference type="HOGENOM" id="CLU_000022_2_4_9"/>
<dbReference type="InterPro" id="IPR001242">
    <property type="entry name" value="Condensation_dom"/>
</dbReference>
<keyword evidence="3" id="KW-0596">Phosphopantetheine</keyword>
<dbReference type="InterPro" id="IPR025110">
    <property type="entry name" value="AMP-bd_C"/>
</dbReference>
<dbReference type="Gene3D" id="3.30.300.30">
    <property type="match status" value="1"/>
</dbReference>
<proteinExistence type="inferred from homology"/>
<dbReference type="PIRSF" id="PIRSF001617">
    <property type="entry name" value="Alpha-AR"/>
    <property type="match status" value="1"/>
</dbReference>
<dbReference type="InterPro" id="IPR013120">
    <property type="entry name" value="FAR_NAD-bd"/>
</dbReference>
<dbReference type="SUPFAM" id="SSF51735">
    <property type="entry name" value="NAD(P)-binding Rossmann-fold domains"/>
    <property type="match status" value="1"/>
</dbReference>
<dbReference type="FunFam" id="1.10.1200.10:FF:000005">
    <property type="entry name" value="Nonribosomal peptide synthetase 1"/>
    <property type="match status" value="1"/>
</dbReference>
<dbReference type="GO" id="GO:0044550">
    <property type="term" value="P:secondary metabolite biosynthetic process"/>
    <property type="evidence" value="ECO:0007669"/>
    <property type="project" value="TreeGrafter"/>
</dbReference>
<evidence type="ECO:0000259" key="7">
    <source>
        <dbReference type="PROSITE" id="PS50075"/>
    </source>
</evidence>
<dbReference type="InterPro" id="IPR045851">
    <property type="entry name" value="AMP-bd_C_sf"/>
</dbReference>
<dbReference type="InterPro" id="IPR023213">
    <property type="entry name" value="CAT-like_dom_sf"/>
</dbReference>
<dbReference type="Gene3D" id="3.30.559.30">
    <property type="entry name" value="Nonribosomal peptide synthetase, condensation domain"/>
    <property type="match status" value="1"/>
</dbReference>
<dbReference type="PROSITE" id="PS00012">
    <property type="entry name" value="PHOSPHOPANTETHEINE"/>
    <property type="match status" value="1"/>
</dbReference>
<dbReference type="InterPro" id="IPR010080">
    <property type="entry name" value="Thioester_reductase-like_dom"/>
</dbReference>
<dbReference type="InterPro" id="IPR036736">
    <property type="entry name" value="ACP-like_sf"/>
</dbReference>
<dbReference type="InterPro" id="IPR010071">
    <property type="entry name" value="AA_adenyl_dom"/>
</dbReference>
<dbReference type="eggNOG" id="COG1020">
    <property type="taxonomic scope" value="Bacteria"/>
</dbReference>
<keyword evidence="4" id="KW-0597">Phosphoprotein</keyword>
<dbReference type="GO" id="GO:0031177">
    <property type="term" value="F:phosphopantetheine binding"/>
    <property type="evidence" value="ECO:0007669"/>
    <property type="project" value="TreeGrafter"/>
</dbReference>
<keyword evidence="6" id="KW-0045">Antibiotic biosynthesis</keyword>
<dbReference type="SUPFAM" id="SSF56801">
    <property type="entry name" value="Acetyl-CoA synthetase-like"/>
    <property type="match status" value="1"/>
</dbReference>
<evidence type="ECO:0000256" key="6">
    <source>
        <dbReference type="ARBA" id="ARBA00023194"/>
    </source>
</evidence>
<dbReference type="PANTHER" id="PTHR45527:SF1">
    <property type="entry name" value="FATTY ACID SYNTHASE"/>
    <property type="match status" value="1"/>
</dbReference>
<dbReference type="GO" id="GO:0017000">
    <property type="term" value="P:antibiotic biosynthetic process"/>
    <property type="evidence" value="ECO:0007669"/>
    <property type="project" value="UniProtKB-KW"/>
</dbReference>
<comment type="similarity">
    <text evidence="2">Belongs to the ATP-dependent AMP-binding enzyme family.</text>
</comment>
<dbReference type="PROSITE" id="PS50075">
    <property type="entry name" value="CARRIER"/>
    <property type="match status" value="1"/>
</dbReference>
<dbReference type="CDD" id="cd05235">
    <property type="entry name" value="SDR_e1"/>
    <property type="match status" value="1"/>
</dbReference>
<dbReference type="InterPro" id="IPR020459">
    <property type="entry name" value="AMP-binding"/>
</dbReference>